<accession>A0ACA9KVA6</accession>
<comment type="caution">
    <text evidence="1">The sequence shown here is derived from an EMBL/GenBank/DDBJ whole genome shotgun (WGS) entry which is preliminary data.</text>
</comment>
<evidence type="ECO:0000313" key="2">
    <source>
        <dbReference type="Proteomes" id="UP000789920"/>
    </source>
</evidence>
<dbReference type="Proteomes" id="UP000789920">
    <property type="component" value="Unassembled WGS sequence"/>
</dbReference>
<proteinExistence type="predicted"/>
<keyword evidence="2" id="KW-1185">Reference proteome</keyword>
<evidence type="ECO:0000313" key="1">
    <source>
        <dbReference type="EMBL" id="CAG8495622.1"/>
    </source>
</evidence>
<sequence>MEQYEKQQRARRQGLELPETLPPKYPYYEEYLPTINEPREIKQIANRWLLDENFR</sequence>
<reference evidence="1" key="1">
    <citation type="submission" date="2021-06" db="EMBL/GenBank/DDBJ databases">
        <authorList>
            <person name="Kallberg Y."/>
            <person name="Tangrot J."/>
            <person name="Rosling A."/>
        </authorList>
    </citation>
    <scope>NUCLEOTIDE SEQUENCE</scope>
    <source>
        <strain evidence="1">MA461A</strain>
    </source>
</reference>
<name>A0ACA9KVA6_9GLOM</name>
<dbReference type="EMBL" id="CAJVQC010001508">
    <property type="protein sequence ID" value="CAG8495622.1"/>
    <property type="molecule type" value="Genomic_DNA"/>
</dbReference>
<organism evidence="1 2">
    <name type="scientific">Racocetra persica</name>
    <dbReference type="NCBI Taxonomy" id="160502"/>
    <lineage>
        <taxon>Eukaryota</taxon>
        <taxon>Fungi</taxon>
        <taxon>Fungi incertae sedis</taxon>
        <taxon>Mucoromycota</taxon>
        <taxon>Glomeromycotina</taxon>
        <taxon>Glomeromycetes</taxon>
        <taxon>Diversisporales</taxon>
        <taxon>Gigasporaceae</taxon>
        <taxon>Racocetra</taxon>
    </lineage>
</organism>
<gene>
    <name evidence="1" type="ORF">RPERSI_LOCUS1589</name>
</gene>
<protein>
    <submittedName>
        <fullName evidence="1">8913_t:CDS:1</fullName>
    </submittedName>
</protein>